<evidence type="ECO:0000256" key="4">
    <source>
        <dbReference type="ARBA" id="ARBA00022741"/>
    </source>
</evidence>
<evidence type="ECO:0000256" key="10">
    <source>
        <dbReference type="SAM" id="MobiDB-lite"/>
    </source>
</evidence>
<evidence type="ECO:0000313" key="13">
    <source>
        <dbReference type="Proteomes" id="UP001175261"/>
    </source>
</evidence>
<dbReference type="PROSITE" id="PS00107">
    <property type="entry name" value="PROTEIN_KINASE_ATP"/>
    <property type="match status" value="1"/>
</dbReference>
<evidence type="ECO:0000256" key="1">
    <source>
        <dbReference type="ARBA" id="ARBA00012513"/>
    </source>
</evidence>
<keyword evidence="6 9" id="KW-0067">ATP-binding</keyword>
<sequence>MPWSSKLFPRLVPGFSQRERPLEQGPRHEPPPEPALKFHIGMLDDVEDRELYRPGGFHPTRIGDVLNGTRYKILHKLGYGGFATVWFARDRQTKSNVAVKITAAGTARDGKELEIFDFISNHHSSASEEPSKSHIPTLLDHFWLEGPNGRHLCLVMPVLGPSIQQVIKTSETKRLSAKTARSASLQATQALASLHSIGLGHGDFRPGNLLFAVGGISQWSDEEVKERLGEVIEETVLYRDGRPVRDPGVPPTIIRPTDYTALIPKYLDRTIHLVDLGEAFHLNAPPAEGLGTPASYRAPESHFEHAASTQTDIWALACTIFEIRAGYALFETFVGEYEDEVAKQVVTTLGKMPEPWWSKWTFRDAFFDQDGKPVEDGMPGRVTLEENLKEIGRDDSENDASGKTEGILCQEEVDDLADLLGKMLKYEPSERIDFQEVLRHQWFEKDYETSESS</sequence>
<evidence type="ECO:0000256" key="9">
    <source>
        <dbReference type="PROSITE-ProRule" id="PRU10141"/>
    </source>
</evidence>
<keyword evidence="13" id="KW-1185">Reference proteome</keyword>
<dbReference type="InterPro" id="IPR000719">
    <property type="entry name" value="Prot_kinase_dom"/>
</dbReference>
<dbReference type="Gene3D" id="1.10.510.10">
    <property type="entry name" value="Transferase(Phosphotransferase) domain 1"/>
    <property type="match status" value="1"/>
</dbReference>
<protein>
    <recommendedName>
        <fullName evidence="1">non-specific serine/threonine protein kinase</fullName>
        <ecNumber evidence="1">2.7.11.1</ecNumber>
    </recommendedName>
</protein>
<proteinExistence type="predicted"/>
<dbReference type="Proteomes" id="UP001175261">
    <property type="component" value="Unassembled WGS sequence"/>
</dbReference>
<evidence type="ECO:0000256" key="2">
    <source>
        <dbReference type="ARBA" id="ARBA00022527"/>
    </source>
</evidence>
<dbReference type="PROSITE" id="PS50011">
    <property type="entry name" value="PROTEIN_KINASE_DOM"/>
    <property type="match status" value="1"/>
</dbReference>
<dbReference type="PANTHER" id="PTHR47634:SF9">
    <property type="entry name" value="PROTEIN KINASE DOMAIN-CONTAINING PROTEIN-RELATED"/>
    <property type="match status" value="1"/>
</dbReference>
<evidence type="ECO:0000256" key="5">
    <source>
        <dbReference type="ARBA" id="ARBA00022777"/>
    </source>
</evidence>
<evidence type="ECO:0000256" key="6">
    <source>
        <dbReference type="ARBA" id="ARBA00022840"/>
    </source>
</evidence>
<evidence type="ECO:0000256" key="7">
    <source>
        <dbReference type="ARBA" id="ARBA00047899"/>
    </source>
</evidence>
<name>A0AA39LBH1_SARSR</name>
<dbReference type="PANTHER" id="PTHR47634">
    <property type="entry name" value="PROTEIN KINASE DOMAIN-CONTAINING PROTEIN-RELATED"/>
    <property type="match status" value="1"/>
</dbReference>
<keyword evidence="2" id="KW-0723">Serine/threonine-protein kinase</keyword>
<comment type="catalytic activity">
    <reaction evidence="7">
        <text>L-threonyl-[protein] + ATP = O-phospho-L-threonyl-[protein] + ADP + H(+)</text>
        <dbReference type="Rhea" id="RHEA:46608"/>
        <dbReference type="Rhea" id="RHEA-COMP:11060"/>
        <dbReference type="Rhea" id="RHEA-COMP:11605"/>
        <dbReference type="ChEBI" id="CHEBI:15378"/>
        <dbReference type="ChEBI" id="CHEBI:30013"/>
        <dbReference type="ChEBI" id="CHEBI:30616"/>
        <dbReference type="ChEBI" id="CHEBI:61977"/>
        <dbReference type="ChEBI" id="CHEBI:456216"/>
        <dbReference type="EC" id="2.7.11.1"/>
    </reaction>
</comment>
<dbReference type="InterPro" id="IPR017441">
    <property type="entry name" value="Protein_kinase_ATP_BS"/>
</dbReference>
<evidence type="ECO:0000256" key="3">
    <source>
        <dbReference type="ARBA" id="ARBA00022679"/>
    </source>
</evidence>
<reference evidence="12" key="1">
    <citation type="submission" date="2022-10" db="EMBL/GenBank/DDBJ databases">
        <title>Determination and structural analysis of whole genome sequence of Sarocladium strictum F4-1.</title>
        <authorList>
            <person name="Hu L."/>
            <person name="Jiang Y."/>
        </authorList>
    </citation>
    <scope>NUCLEOTIDE SEQUENCE</scope>
    <source>
        <strain evidence="12">F4-1</strain>
    </source>
</reference>
<keyword evidence="3" id="KW-0808">Transferase</keyword>
<dbReference type="Gene3D" id="3.30.200.20">
    <property type="entry name" value="Phosphorylase Kinase, domain 1"/>
    <property type="match status" value="1"/>
</dbReference>
<dbReference type="InterPro" id="IPR011009">
    <property type="entry name" value="Kinase-like_dom_sf"/>
</dbReference>
<gene>
    <name evidence="12" type="ORF">NLU13_0644</name>
</gene>
<evidence type="ECO:0000256" key="8">
    <source>
        <dbReference type="ARBA" id="ARBA00048679"/>
    </source>
</evidence>
<keyword evidence="5" id="KW-0418">Kinase</keyword>
<organism evidence="12 13">
    <name type="scientific">Sarocladium strictum</name>
    <name type="common">Black bundle disease fungus</name>
    <name type="synonym">Acremonium strictum</name>
    <dbReference type="NCBI Taxonomy" id="5046"/>
    <lineage>
        <taxon>Eukaryota</taxon>
        <taxon>Fungi</taxon>
        <taxon>Dikarya</taxon>
        <taxon>Ascomycota</taxon>
        <taxon>Pezizomycotina</taxon>
        <taxon>Sordariomycetes</taxon>
        <taxon>Hypocreomycetidae</taxon>
        <taxon>Hypocreales</taxon>
        <taxon>Sarocladiaceae</taxon>
        <taxon>Sarocladium</taxon>
    </lineage>
</organism>
<feature type="binding site" evidence="9">
    <location>
        <position position="100"/>
    </location>
    <ligand>
        <name>ATP</name>
        <dbReference type="ChEBI" id="CHEBI:30616"/>
    </ligand>
</feature>
<dbReference type="InterPro" id="IPR051334">
    <property type="entry name" value="SRPK"/>
</dbReference>
<dbReference type="Pfam" id="PF00069">
    <property type="entry name" value="Pkinase"/>
    <property type="match status" value="2"/>
</dbReference>
<evidence type="ECO:0000259" key="11">
    <source>
        <dbReference type="PROSITE" id="PS50011"/>
    </source>
</evidence>
<dbReference type="GO" id="GO:0000245">
    <property type="term" value="P:spliceosomal complex assembly"/>
    <property type="evidence" value="ECO:0007669"/>
    <property type="project" value="TreeGrafter"/>
</dbReference>
<comment type="catalytic activity">
    <reaction evidence="8">
        <text>L-seryl-[protein] + ATP = O-phospho-L-seryl-[protein] + ADP + H(+)</text>
        <dbReference type="Rhea" id="RHEA:17989"/>
        <dbReference type="Rhea" id="RHEA-COMP:9863"/>
        <dbReference type="Rhea" id="RHEA-COMP:11604"/>
        <dbReference type="ChEBI" id="CHEBI:15378"/>
        <dbReference type="ChEBI" id="CHEBI:29999"/>
        <dbReference type="ChEBI" id="CHEBI:30616"/>
        <dbReference type="ChEBI" id="CHEBI:83421"/>
        <dbReference type="ChEBI" id="CHEBI:456216"/>
        <dbReference type="EC" id="2.7.11.1"/>
    </reaction>
</comment>
<dbReference type="AlphaFoldDB" id="A0AA39LBH1"/>
<evidence type="ECO:0000313" key="12">
    <source>
        <dbReference type="EMBL" id="KAK0391142.1"/>
    </source>
</evidence>
<feature type="domain" description="Protein kinase" evidence="11">
    <location>
        <begin position="71"/>
        <end position="443"/>
    </location>
</feature>
<dbReference type="GO" id="GO:0004674">
    <property type="term" value="F:protein serine/threonine kinase activity"/>
    <property type="evidence" value="ECO:0007669"/>
    <property type="project" value="UniProtKB-KW"/>
</dbReference>
<feature type="compositionally biased region" description="Basic and acidic residues" evidence="10">
    <location>
        <begin position="17"/>
        <end position="31"/>
    </location>
</feature>
<accession>A0AA39LBH1</accession>
<dbReference type="SUPFAM" id="SSF56112">
    <property type="entry name" value="Protein kinase-like (PK-like)"/>
    <property type="match status" value="1"/>
</dbReference>
<keyword evidence="4 9" id="KW-0547">Nucleotide-binding</keyword>
<comment type="caution">
    <text evidence="12">The sequence shown here is derived from an EMBL/GenBank/DDBJ whole genome shotgun (WGS) entry which is preliminary data.</text>
</comment>
<dbReference type="EMBL" id="JAPDFR010000001">
    <property type="protein sequence ID" value="KAK0391142.1"/>
    <property type="molecule type" value="Genomic_DNA"/>
</dbReference>
<feature type="region of interest" description="Disordered" evidence="10">
    <location>
        <begin position="15"/>
        <end position="34"/>
    </location>
</feature>
<dbReference type="GO" id="GO:0050684">
    <property type="term" value="P:regulation of mRNA processing"/>
    <property type="evidence" value="ECO:0007669"/>
    <property type="project" value="TreeGrafter"/>
</dbReference>
<dbReference type="SMART" id="SM00220">
    <property type="entry name" value="S_TKc"/>
    <property type="match status" value="1"/>
</dbReference>
<dbReference type="EC" id="2.7.11.1" evidence="1"/>
<dbReference type="GO" id="GO:0005524">
    <property type="term" value="F:ATP binding"/>
    <property type="evidence" value="ECO:0007669"/>
    <property type="project" value="UniProtKB-UniRule"/>
</dbReference>